<dbReference type="InterPro" id="IPR036691">
    <property type="entry name" value="Endo/exonu/phosph_ase_sf"/>
</dbReference>
<evidence type="ECO:0000313" key="2">
    <source>
        <dbReference type="Proteomes" id="UP001286313"/>
    </source>
</evidence>
<dbReference type="SUPFAM" id="SSF56219">
    <property type="entry name" value="DNase I-like"/>
    <property type="match status" value="1"/>
</dbReference>
<protein>
    <recommendedName>
        <fullName evidence="3">Endonuclease/exonuclease/phosphatase domain-containing protein</fullName>
    </recommendedName>
</protein>
<gene>
    <name evidence="1" type="ORF">Pcinc_013399</name>
</gene>
<dbReference type="Proteomes" id="UP001286313">
    <property type="component" value="Unassembled WGS sequence"/>
</dbReference>
<comment type="caution">
    <text evidence="1">The sequence shown here is derived from an EMBL/GenBank/DDBJ whole genome shotgun (WGS) entry which is preliminary data.</text>
</comment>
<name>A0AAE1FZ85_PETCI</name>
<dbReference type="EMBL" id="JAWQEG010001117">
    <property type="protein sequence ID" value="KAK3882226.1"/>
    <property type="molecule type" value="Genomic_DNA"/>
</dbReference>
<dbReference type="AlphaFoldDB" id="A0AAE1FZ85"/>
<evidence type="ECO:0000313" key="1">
    <source>
        <dbReference type="EMBL" id="KAK3882226.1"/>
    </source>
</evidence>
<proteinExistence type="predicted"/>
<accession>A0AAE1FZ85</accession>
<organism evidence="1 2">
    <name type="scientific">Petrolisthes cinctipes</name>
    <name type="common">Flat porcelain crab</name>
    <dbReference type="NCBI Taxonomy" id="88211"/>
    <lineage>
        <taxon>Eukaryota</taxon>
        <taxon>Metazoa</taxon>
        <taxon>Ecdysozoa</taxon>
        <taxon>Arthropoda</taxon>
        <taxon>Crustacea</taxon>
        <taxon>Multicrustacea</taxon>
        <taxon>Malacostraca</taxon>
        <taxon>Eumalacostraca</taxon>
        <taxon>Eucarida</taxon>
        <taxon>Decapoda</taxon>
        <taxon>Pleocyemata</taxon>
        <taxon>Anomura</taxon>
        <taxon>Galatheoidea</taxon>
        <taxon>Porcellanidae</taxon>
        <taxon>Petrolisthes</taxon>
    </lineage>
</organism>
<keyword evidence="2" id="KW-1185">Reference proteome</keyword>
<sequence length="92" mass="10635">MGCQPVSSRLITIRLRAKPFNITVIQAYAPTKDYDDEYVEDFYSQMQDIINKTDNKDILIIQGDWNAKVGRDALEDWDEFIGPSCNDTTNER</sequence>
<evidence type="ECO:0008006" key="3">
    <source>
        <dbReference type="Google" id="ProtNLM"/>
    </source>
</evidence>
<reference evidence="1" key="1">
    <citation type="submission" date="2023-10" db="EMBL/GenBank/DDBJ databases">
        <title>Genome assemblies of two species of porcelain crab, Petrolisthes cinctipes and Petrolisthes manimaculis (Anomura: Porcellanidae).</title>
        <authorList>
            <person name="Angst P."/>
        </authorList>
    </citation>
    <scope>NUCLEOTIDE SEQUENCE</scope>
    <source>
        <strain evidence="1">PB745_01</strain>
        <tissue evidence="1">Gill</tissue>
    </source>
</reference>
<dbReference type="Gene3D" id="3.60.10.10">
    <property type="entry name" value="Endonuclease/exonuclease/phosphatase"/>
    <property type="match status" value="1"/>
</dbReference>